<organism evidence="2 3">
    <name type="scientific">Paraphaeosphaeria minitans</name>
    <dbReference type="NCBI Taxonomy" id="565426"/>
    <lineage>
        <taxon>Eukaryota</taxon>
        <taxon>Fungi</taxon>
        <taxon>Dikarya</taxon>
        <taxon>Ascomycota</taxon>
        <taxon>Pezizomycotina</taxon>
        <taxon>Dothideomycetes</taxon>
        <taxon>Pleosporomycetidae</taxon>
        <taxon>Pleosporales</taxon>
        <taxon>Massarineae</taxon>
        <taxon>Didymosphaeriaceae</taxon>
        <taxon>Paraphaeosphaeria</taxon>
    </lineage>
</organism>
<feature type="signal peptide" evidence="1">
    <location>
        <begin position="1"/>
        <end position="19"/>
    </location>
</feature>
<sequence>MPLTSAALVILLSILSTNAQRIIEISPKVCGPKLGRCPIGSYCAANGKASGNGICIPRFCTNGVCPLYSTCDYSGSGRAAIEGRCIQDLCNTRGKLKCPQGWICDMAGVNPQMADSPGRCTRQICGTRGYFMCPEGWECDMSNANINIADDPGVCVEGLILLSNMEQLK</sequence>
<accession>A0A9P6KVF1</accession>
<dbReference type="OrthoDB" id="10290206at2759"/>
<dbReference type="Proteomes" id="UP000756921">
    <property type="component" value="Unassembled WGS sequence"/>
</dbReference>
<dbReference type="AlphaFoldDB" id="A0A9P6KVF1"/>
<evidence type="ECO:0000313" key="3">
    <source>
        <dbReference type="Proteomes" id="UP000756921"/>
    </source>
</evidence>
<evidence type="ECO:0000313" key="2">
    <source>
        <dbReference type="EMBL" id="KAF9739809.1"/>
    </source>
</evidence>
<dbReference type="EMBL" id="WJXW01000002">
    <property type="protein sequence ID" value="KAF9739809.1"/>
    <property type="molecule type" value="Genomic_DNA"/>
</dbReference>
<proteinExistence type="predicted"/>
<reference evidence="2" key="1">
    <citation type="journal article" date="2020" name="Mol. Plant Microbe Interact.">
        <title>Genome Sequence of the Biocontrol Agent Coniothyrium minitans strain Conio (IMI 134523).</title>
        <authorList>
            <person name="Patel D."/>
            <person name="Shittu T.A."/>
            <person name="Baroncelli R."/>
            <person name="Muthumeenakshi S."/>
            <person name="Osborne T.H."/>
            <person name="Janganan T.K."/>
            <person name="Sreenivasaprasad S."/>
        </authorList>
    </citation>
    <scope>NUCLEOTIDE SEQUENCE</scope>
    <source>
        <strain evidence="2">Conio</strain>
    </source>
</reference>
<keyword evidence="3" id="KW-1185">Reference proteome</keyword>
<feature type="chain" id="PRO_5040425092" evidence="1">
    <location>
        <begin position="20"/>
        <end position="169"/>
    </location>
</feature>
<name>A0A9P6KVF1_9PLEO</name>
<protein>
    <submittedName>
        <fullName evidence="2">Uncharacterized protein</fullName>
    </submittedName>
</protein>
<gene>
    <name evidence="2" type="ORF">PMIN01_02443</name>
</gene>
<comment type="caution">
    <text evidence="2">The sequence shown here is derived from an EMBL/GenBank/DDBJ whole genome shotgun (WGS) entry which is preliminary data.</text>
</comment>
<evidence type="ECO:0000256" key="1">
    <source>
        <dbReference type="SAM" id="SignalP"/>
    </source>
</evidence>
<keyword evidence="1" id="KW-0732">Signal</keyword>